<dbReference type="InterPro" id="IPR050965">
    <property type="entry name" value="UPF0336/Enoyl-CoA_hydratase"/>
</dbReference>
<comment type="similarity">
    <text evidence="1">Belongs to the UPF0336 family.</text>
</comment>
<dbReference type="GO" id="GO:0006633">
    <property type="term" value="P:fatty acid biosynthetic process"/>
    <property type="evidence" value="ECO:0007669"/>
    <property type="project" value="TreeGrafter"/>
</dbReference>
<dbReference type="InterPro" id="IPR039569">
    <property type="entry name" value="FAS1-like_DH_region"/>
</dbReference>
<dbReference type="PANTHER" id="PTHR43437">
    <property type="entry name" value="HYDROXYACYL-THIOESTER DEHYDRATASE TYPE 2, MITOCHONDRIAL-RELATED"/>
    <property type="match status" value="1"/>
</dbReference>
<dbReference type="GO" id="GO:0019171">
    <property type="term" value="F:(3R)-hydroxyacyl-[acyl-carrier-protein] dehydratase activity"/>
    <property type="evidence" value="ECO:0007669"/>
    <property type="project" value="TreeGrafter"/>
</dbReference>
<dbReference type="Pfam" id="PF13452">
    <property type="entry name" value="FAS1_DH_region"/>
    <property type="match status" value="1"/>
</dbReference>
<organism evidence="3 4">
    <name type="scientific">Streptomyces asoensis</name>
    <dbReference type="NCBI Taxonomy" id="249586"/>
    <lineage>
        <taxon>Bacteria</taxon>
        <taxon>Bacillati</taxon>
        <taxon>Actinomycetota</taxon>
        <taxon>Actinomycetes</taxon>
        <taxon>Kitasatosporales</taxon>
        <taxon>Streptomycetaceae</taxon>
        <taxon>Streptomyces</taxon>
    </lineage>
</organism>
<accession>A0A6M4WZL4</accession>
<dbReference type="RefSeq" id="WP_171398891.1">
    <property type="nucleotide sequence ID" value="NZ_CP049838.1"/>
</dbReference>
<dbReference type="HAMAP" id="MF_00799">
    <property type="entry name" value="UPF0336"/>
    <property type="match status" value="1"/>
</dbReference>
<evidence type="ECO:0000313" key="3">
    <source>
        <dbReference type="EMBL" id="QJT03446.1"/>
    </source>
</evidence>
<protein>
    <recommendedName>
        <fullName evidence="1">UPF0336 protein G9272_26845</fullName>
    </recommendedName>
</protein>
<evidence type="ECO:0000259" key="2">
    <source>
        <dbReference type="Pfam" id="PF13452"/>
    </source>
</evidence>
<dbReference type="Proteomes" id="UP000502665">
    <property type="component" value="Chromosome"/>
</dbReference>
<dbReference type="CDD" id="cd03441">
    <property type="entry name" value="R_hydratase_like"/>
    <property type="match status" value="1"/>
</dbReference>
<reference evidence="3" key="1">
    <citation type="submission" date="2020-03" db="EMBL/GenBank/DDBJ databases">
        <title>Molecular networking-based the target discovery of potent antiproliferative macrolactams: 5/6/7/16 polycyclic ansamycins and glycosylated trienomycin from Streptomyces cacaoi subsp. asoensis.</title>
        <authorList>
            <person name="Liu L.-L."/>
        </authorList>
    </citation>
    <scope>NUCLEOTIDE SEQUENCE [LARGE SCALE GENOMIC DNA]</scope>
    <source>
        <strain evidence="3">H2S5</strain>
    </source>
</reference>
<dbReference type="InterPro" id="IPR016709">
    <property type="entry name" value="HadA-like"/>
</dbReference>
<evidence type="ECO:0000313" key="4">
    <source>
        <dbReference type="Proteomes" id="UP000502665"/>
    </source>
</evidence>
<name>A0A6M4WZL4_9ACTN</name>
<dbReference type="Gene3D" id="3.10.129.10">
    <property type="entry name" value="Hotdog Thioesterase"/>
    <property type="match status" value="1"/>
</dbReference>
<feature type="domain" description="FAS1-like dehydratase" evidence="2">
    <location>
        <begin position="6"/>
        <end position="137"/>
    </location>
</feature>
<keyword evidence="4" id="KW-1185">Reference proteome</keyword>
<dbReference type="EMBL" id="CP049838">
    <property type="protein sequence ID" value="QJT03446.1"/>
    <property type="molecule type" value="Genomic_DNA"/>
</dbReference>
<dbReference type="AlphaFoldDB" id="A0A6M4WZL4"/>
<dbReference type="SUPFAM" id="SSF54637">
    <property type="entry name" value="Thioesterase/thiol ester dehydrase-isomerase"/>
    <property type="match status" value="1"/>
</dbReference>
<evidence type="ECO:0000256" key="1">
    <source>
        <dbReference type="HAMAP-Rule" id="MF_00799"/>
    </source>
</evidence>
<proteinExistence type="inferred from homology"/>
<dbReference type="PANTHER" id="PTHR43437:SF3">
    <property type="entry name" value="HYDROXYACYL-THIOESTER DEHYDRATASE TYPE 2, MITOCHONDRIAL"/>
    <property type="match status" value="1"/>
</dbReference>
<gene>
    <name evidence="3" type="ORF">G9272_26845</name>
</gene>
<dbReference type="InterPro" id="IPR029069">
    <property type="entry name" value="HotDog_dom_sf"/>
</dbReference>
<dbReference type="PIRSF" id="PIRSF018072">
    <property type="entry name" value="UCP018072"/>
    <property type="match status" value="1"/>
</dbReference>
<sequence>MALDQSFVGRTYPPTDPYEVGREKIREFAEAVGDANPAYTDPDAAKALGYADVIAPPTFVFSITFKAAGQVVQDPQLGLDYSRVVHGDQKFAYRRPVRAGDRLTVTSTIEAVRSMAGNDILDIRGEVHDESGEHVVTAWTKLVARAAEPVESVEATDGKA</sequence>